<gene>
    <name evidence="1" type="ORF">QM480_23945</name>
</gene>
<dbReference type="Pfam" id="PF11751">
    <property type="entry name" value="PorP_SprF"/>
    <property type="match status" value="1"/>
</dbReference>
<accession>A0ABT6YVD5</accession>
<comment type="caution">
    <text evidence="1">The sequence shown here is derived from an EMBL/GenBank/DDBJ whole genome shotgun (WGS) entry which is preliminary data.</text>
</comment>
<reference evidence="1 2" key="1">
    <citation type="submission" date="2023-05" db="EMBL/GenBank/DDBJ databases">
        <title>Novel species of genus Flectobacillus isolated from stream in China.</title>
        <authorList>
            <person name="Lu H."/>
        </authorList>
    </citation>
    <scope>NUCLEOTIDE SEQUENCE [LARGE SCALE GENOMIC DNA]</scope>
    <source>
        <strain evidence="1 2">DC10W</strain>
    </source>
</reference>
<protein>
    <submittedName>
        <fullName evidence="1">Type IX secretion system membrane protein PorP/SprF</fullName>
    </submittedName>
</protein>
<evidence type="ECO:0000313" key="1">
    <source>
        <dbReference type="EMBL" id="MDI9867417.1"/>
    </source>
</evidence>
<dbReference type="EMBL" id="JASHID010000030">
    <property type="protein sequence ID" value="MDI9867417.1"/>
    <property type="molecule type" value="Genomic_DNA"/>
</dbReference>
<dbReference type="RefSeq" id="WP_283329196.1">
    <property type="nucleotide sequence ID" value="NZ_JASHIC010000027.1"/>
</dbReference>
<dbReference type="Proteomes" id="UP001236569">
    <property type="component" value="Unassembled WGS sequence"/>
</dbReference>
<organism evidence="1 2">
    <name type="scientific">Flectobacillus longus</name>
    <dbReference type="NCBI Taxonomy" id="2984207"/>
    <lineage>
        <taxon>Bacteria</taxon>
        <taxon>Pseudomonadati</taxon>
        <taxon>Bacteroidota</taxon>
        <taxon>Cytophagia</taxon>
        <taxon>Cytophagales</taxon>
        <taxon>Flectobacillaceae</taxon>
        <taxon>Flectobacillus</taxon>
    </lineage>
</organism>
<dbReference type="NCBIfam" id="TIGR03519">
    <property type="entry name" value="T9SS_PorP_fam"/>
    <property type="match status" value="1"/>
</dbReference>
<keyword evidence="2" id="KW-1185">Reference proteome</keyword>
<dbReference type="InterPro" id="IPR019861">
    <property type="entry name" value="PorP/SprF_Bacteroidetes"/>
</dbReference>
<evidence type="ECO:0000313" key="2">
    <source>
        <dbReference type="Proteomes" id="UP001236569"/>
    </source>
</evidence>
<proteinExistence type="predicted"/>
<name>A0ABT6YVD5_9BACT</name>
<sequence>MLRKTILGIGILLGTVLVALGQDPQYSQFYAAPLYLNPAFAGSAMAPRVNFNHRNQWPSLSANFVTSSLSADMYLERINSGIGLLVTNDRQFSNLKTTDIGAIYTYHLKLSEGLSANLGVQGSYVSRSINFGDYIFADQIQSYLNGGGYPSSYNTSDPIVTGGFAPTIQYWDFSSGGIVYSERFWAGLSVHHINQPNQSFGNADAKLPMKIGVQAGYRIPLADYEIGNNLGSEIEKEKSLTPVVHYKHQGAFDQLDVGMYLTYSPLVLGAWYRGIPLKTYKKDNTTYLSNDAAVILIGYRQDNFSIGYSYDMTISSLGSSTGGAHELSLSYVFSDLFDAKPKYRPRKAELRCPKF</sequence>